<dbReference type="EMBL" id="MWWQ01000006">
    <property type="protein sequence ID" value="OZG51863.1"/>
    <property type="molecule type" value="Genomic_DNA"/>
</dbReference>
<feature type="transmembrane region" description="Helical" evidence="1">
    <location>
        <begin position="6"/>
        <end position="28"/>
    </location>
</feature>
<feature type="transmembrane region" description="Helical" evidence="1">
    <location>
        <begin position="40"/>
        <end position="58"/>
    </location>
</feature>
<accession>A0A261EYE1</accession>
<protein>
    <submittedName>
        <fullName evidence="2">Branched-chain amino acid transporter AzlD</fullName>
    </submittedName>
</protein>
<comment type="caution">
    <text evidence="2">The sequence shown here is derived from an EMBL/GenBank/DDBJ whole genome shotgun (WGS) entry which is preliminary data.</text>
</comment>
<evidence type="ECO:0000313" key="3">
    <source>
        <dbReference type="Proteomes" id="UP000216454"/>
    </source>
</evidence>
<name>A0A261EYE1_9BIFI</name>
<sequence>MDPLHIAITIGVVILATVLDRFIPYILFPSGKPIPAYVQYLGRVLGPAVFGLLVIYCLRNVNLLAWPYGIPEAIALLIVWASYLWKRNMMVSMAAGTILYMVLVQTVFVA</sequence>
<keyword evidence="1" id="KW-0812">Transmembrane</keyword>
<evidence type="ECO:0000256" key="1">
    <source>
        <dbReference type="SAM" id="Phobius"/>
    </source>
</evidence>
<reference evidence="2 3" key="1">
    <citation type="journal article" date="2017" name="BMC Genomics">
        <title>Comparative genomic and phylogenomic analyses of the Bifidobacteriaceae family.</title>
        <authorList>
            <person name="Lugli G.A."/>
            <person name="Milani C."/>
            <person name="Turroni F."/>
            <person name="Duranti S."/>
            <person name="Mancabelli L."/>
            <person name="Mangifesta M."/>
            <person name="Ferrario C."/>
            <person name="Modesto M."/>
            <person name="Mattarelli P."/>
            <person name="Jiri K."/>
            <person name="van Sinderen D."/>
            <person name="Ventura M."/>
        </authorList>
    </citation>
    <scope>NUCLEOTIDE SEQUENCE [LARGE SCALE GENOMIC DNA]</scope>
    <source>
        <strain evidence="2 3">DSM 24744</strain>
    </source>
</reference>
<dbReference type="RefSeq" id="WP_094690977.1">
    <property type="nucleotide sequence ID" value="NZ_MWWQ01000006.1"/>
</dbReference>
<evidence type="ECO:0000313" key="2">
    <source>
        <dbReference type="EMBL" id="OZG51863.1"/>
    </source>
</evidence>
<keyword evidence="3" id="KW-1185">Reference proteome</keyword>
<feature type="transmembrane region" description="Helical" evidence="1">
    <location>
        <begin position="64"/>
        <end position="83"/>
    </location>
</feature>
<dbReference type="Proteomes" id="UP000216454">
    <property type="component" value="Unassembled WGS sequence"/>
</dbReference>
<gene>
    <name evidence="2" type="ORF">PSSU_0646</name>
</gene>
<organism evidence="2 3">
    <name type="scientific">Pseudoscardovia suis</name>
    <dbReference type="NCBI Taxonomy" id="987063"/>
    <lineage>
        <taxon>Bacteria</taxon>
        <taxon>Bacillati</taxon>
        <taxon>Actinomycetota</taxon>
        <taxon>Actinomycetes</taxon>
        <taxon>Bifidobacteriales</taxon>
        <taxon>Bifidobacteriaceae</taxon>
        <taxon>Pseudoscardovia</taxon>
    </lineage>
</organism>
<feature type="transmembrane region" description="Helical" evidence="1">
    <location>
        <begin position="90"/>
        <end position="109"/>
    </location>
</feature>
<dbReference type="AlphaFoldDB" id="A0A261EYE1"/>
<proteinExistence type="predicted"/>
<dbReference type="OrthoDB" id="5324916at2"/>
<dbReference type="InterPro" id="IPR008407">
    <property type="entry name" value="Brnchd-chn_aa_trnsp_AzlD"/>
</dbReference>
<dbReference type="PIRSF" id="PIRSF003203">
    <property type="entry name" value="AzlD"/>
    <property type="match status" value="1"/>
</dbReference>
<keyword evidence="1" id="KW-0472">Membrane</keyword>
<keyword evidence="1" id="KW-1133">Transmembrane helix</keyword>
<dbReference type="Pfam" id="PF05437">
    <property type="entry name" value="AzlD"/>
    <property type="match status" value="1"/>
</dbReference>